<evidence type="ECO:0000256" key="2">
    <source>
        <dbReference type="SAM" id="MobiDB-lite"/>
    </source>
</evidence>
<dbReference type="PANTHER" id="PTHR47190">
    <property type="entry name" value="DEHYDROGENASE, PUTATIVE-RELATED"/>
    <property type="match status" value="1"/>
</dbReference>
<evidence type="ECO:0000259" key="3">
    <source>
        <dbReference type="PROSITE" id="PS00624"/>
    </source>
</evidence>
<dbReference type="SUPFAM" id="SSF54373">
    <property type="entry name" value="FAD-linked reductases, C-terminal domain"/>
    <property type="match status" value="1"/>
</dbReference>
<evidence type="ECO:0000256" key="1">
    <source>
        <dbReference type="ARBA" id="ARBA00010790"/>
    </source>
</evidence>
<dbReference type="InterPro" id="IPR007867">
    <property type="entry name" value="GMC_OxRtase_C"/>
</dbReference>
<dbReference type="InterPro" id="IPR000172">
    <property type="entry name" value="GMC_OxRdtase_N"/>
</dbReference>
<feature type="region of interest" description="Disordered" evidence="2">
    <location>
        <begin position="104"/>
        <end position="131"/>
    </location>
</feature>
<dbReference type="Proteomes" id="UP000245956">
    <property type="component" value="Unassembled WGS sequence"/>
</dbReference>
<gene>
    <name evidence="4" type="ORF">PCL_04097</name>
</gene>
<name>A0A2U3EQX2_PURLI</name>
<dbReference type="PANTHER" id="PTHR47190:SF1">
    <property type="entry name" value="GLUCOSE-METHANOL-CHOLINE OXIDOREDUCTASE N-TERMINAL DOMAIN-CONTAINING PROTEIN"/>
    <property type="match status" value="1"/>
</dbReference>
<dbReference type="GO" id="GO:0050660">
    <property type="term" value="F:flavin adenine dinucleotide binding"/>
    <property type="evidence" value="ECO:0007669"/>
    <property type="project" value="InterPro"/>
</dbReference>
<reference evidence="4 5" key="1">
    <citation type="journal article" date="2016" name="Front. Microbiol.">
        <title>Genome and transcriptome sequences reveal the specific parasitism of the nematophagous Purpureocillium lilacinum 36-1.</title>
        <authorList>
            <person name="Xie J."/>
            <person name="Li S."/>
            <person name="Mo C."/>
            <person name="Xiao X."/>
            <person name="Peng D."/>
            <person name="Wang G."/>
            <person name="Xiao Y."/>
        </authorList>
    </citation>
    <scope>NUCLEOTIDE SEQUENCE [LARGE SCALE GENOMIC DNA]</scope>
    <source>
        <strain evidence="4 5">36-1</strain>
    </source>
</reference>
<evidence type="ECO:0000313" key="5">
    <source>
        <dbReference type="Proteomes" id="UP000245956"/>
    </source>
</evidence>
<dbReference type="Gene3D" id="3.50.50.60">
    <property type="entry name" value="FAD/NAD(P)-binding domain"/>
    <property type="match status" value="1"/>
</dbReference>
<feature type="region of interest" description="Disordered" evidence="2">
    <location>
        <begin position="153"/>
        <end position="176"/>
    </location>
</feature>
<dbReference type="Pfam" id="PF05199">
    <property type="entry name" value="GMC_oxred_C"/>
    <property type="match status" value="1"/>
</dbReference>
<sequence>MVDFTKTAAILQCMAGSAVLDPWLFVHSAGSRQLGASIFAFHDGLAGLSSRPRCDVTEDSDDNGRHQQWFPTGPCPGVCDLLKPSHMLVATWTHITEQFISIHPNEKRRAPSSRPPGGYGHGSGLESPVRAEPGQLPPALCILPSSLVERTASRERGNDVAARKRGSLVRARQPSATTIPRQYEVRSCTPSPTSMKLASALSVVLGAAAMGAASPCPAPKDWLSQKWDAIVVGAGTAGIIVADRLSGAGLKTLLLEQGGPSYGVTGGTERPGWLDGTDLSRVDVPGLYSTIFAGHSSLLCPPHVVRAFQGCTMGGNSAINAGLYFQPPASDWDTYHPPGWHSADVQPAVARLLRRQPPVTTYSSDGRFYAQSGYDAVRDWIVGAAGFANVSFADDPDRKDRVFGRPVYNYIGGQRGGPVRTYLQSALARANFHLQTGVRVKHVEQARGRASAVVVEVNDAGNGTTTTATVKLAPGGRVVLSAGAILSPQLLMYSGIGPRETLAKLAARAHTPYVNASSWVVQPAVGEGLFDNPNTFIELSGPSVASYTYDYGDALTADRRAYLSSRSGPYSFASQTSAFWAYVPHGDGSRTGVQGTVSSAGYADFTANNTITLNVYGTSGVLSSGRVELSDDGNFTAGPGGGIYYSHPRDAQAIASFIHSIFQALPASSPESPARDGLTPLNIPRDATLEHIRDYITNSSAYAVGSVQHWSSSCRIGACVDVNTKVVGSDNIHVIDASVLAPMTVNPQFAVMVAGELGAERLLRPIKV</sequence>
<evidence type="ECO:0000313" key="4">
    <source>
        <dbReference type="EMBL" id="PWI76903.1"/>
    </source>
</evidence>
<dbReference type="GO" id="GO:0016614">
    <property type="term" value="F:oxidoreductase activity, acting on CH-OH group of donors"/>
    <property type="evidence" value="ECO:0007669"/>
    <property type="project" value="InterPro"/>
</dbReference>
<accession>A0A2U3EQX2</accession>
<dbReference type="PROSITE" id="PS00624">
    <property type="entry name" value="GMC_OXRED_2"/>
    <property type="match status" value="1"/>
</dbReference>
<dbReference type="InterPro" id="IPR053208">
    <property type="entry name" value="GMC_Oxidoreductase_CD"/>
</dbReference>
<feature type="domain" description="Glucose-methanol-choline oxidoreductase N-terminal" evidence="3">
    <location>
        <begin position="483"/>
        <end position="497"/>
    </location>
</feature>
<comment type="similarity">
    <text evidence="1">Belongs to the GMC oxidoreductase family.</text>
</comment>
<protein>
    <submittedName>
        <fullName evidence="4">Putative cellobiose dehydrogenase</fullName>
    </submittedName>
</protein>
<dbReference type="Pfam" id="PF00732">
    <property type="entry name" value="GMC_oxred_N"/>
    <property type="match status" value="1"/>
</dbReference>
<comment type="caution">
    <text evidence="4">The sequence shown here is derived from an EMBL/GenBank/DDBJ whole genome shotgun (WGS) entry which is preliminary data.</text>
</comment>
<feature type="compositionally biased region" description="Basic and acidic residues" evidence="2">
    <location>
        <begin position="153"/>
        <end position="162"/>
    </location>
</feature>
<dbReference type="Gene3D" id="3.30.410.10">
    <property type="entry name" value="Cholesterol Oxidase, domain 2"/>
    <property type="match status" value="1"/>
</dbReference>
<organism evidence="4 5">
    <name type="scientific">Purpureocillium lilacinum</name>
    <name type="common">Paecilomyces lilacinus</name>
    <dbReference type="NCBI Taxonomy" id="33203"/>
    <lineage>
        <taxon>Eukaryota</taxon>
        <taxon>Fungi</taxon>
        <taxon>Dikarya</taxon>
        <taxon>Ascomycota</taxon>
        <taxon>Pezizomycotina</taxon>
        <taxon>Sordariomycetes</taxon>
        <taxon>Hypocreomycetidae</taxon>
        <taxon>Hypocreales</taxon>
        <taxon>Ophiocordycipitaceae</taxon>
        <taxon>Purpureocillium</taxon>
    </lineage>
</organism>
<dbReference type="AlphaFoldDB" id="A0A2U3EQX2"/>
<dbReference type="InterPro" id="IPR036188">
    <property type="entry name" value="FAD/NAD-bd_sf"/>
</dbReference>
<dbReference type="SUPFAM" id="SSF51905">
    <property type="entry name" value="FAD/NAD(P)-binding domain"/>
    <property type="match status" value="1"/>
</dbReference>
<proteinExistence type="inferred from homology"/>
<dbReference type="EMBL" id="LCWV01000001">
    <property type="protein sequence ID" value="PWI76903.1"/>
    <property type="molecule type" value="Genomic_DNA"/>
</dbReference>